<dbReference type="Pfam" id="PF20765">
    <property type="entry name" value="Phage_tail_terminator_8"/>
    <property type="match status" value="1"/>
</dbReference>
<protein>
    <submittedName>
        <fullName evidence="1">Phage portal protein</fullName>
    </submittedName>
</protein>
<dbReference type="Proteomes" id="UP000092578">
    <property type="component" value="Unassembled WGS sequence"/>
</dbReference>
<gene>
    <name evidence="1" type="ORF">A8F95_11180</name>
</gene>
<evidence type="ECO:0000313" key="2">
    <source>
        <dbReference type="Proteomes" id="UP000092578"/>
    </source>
</evidence>
<sequence>MNPEVASLMSYFYKLFPCKIYTKEVPENFVVPSMYFPPPFAFNSNDTLSTFMKTYSLPVKLFHKDSQQANNEAERIADVVNSKRGLIPMIDQTGALTGEYIRINRIETRISDSGVAIIQVTWDSRYFYEKEDYALFENFETDSEVKS</sequence>
<comment type="caution">
    <text evidence="1">The sequence shown here is derived from an EMBL/GenBank/DDBJ whole genome shotgun (WGS) entry which is preliminary data.</text>
</comment>
<dbReference type="AlphaFoldDB" id="A0A1B9AN02"/>
<reference evidence="2" key="1">
    <citation type="submission" date="2016-05" db="EMBL/GenBank/DDBJ databases">
        <authorList>
            <person name="Liu B."/>
            <person name="Wang J."/>
            <person name="Zhu Y."/>
            <person name="Liu G."/>
            <person name="Chen Q."/>
            <person name="Chen Z."/>
            <person name="Lan J."/>
            <person name="Che J."/>
            <person name="Ge C."/>
            <person name="Shi H."/>
            <person name="Pan Z."/>
            <person name="Liu X."/>
        </authorList>
    </citation>
    <scope>NUCLEOTIDE SEQUENCE [LARGE SCALE GENOMIC DNA]</scope>
    <source>
        <strain evidence="2">FJAT-27215</strain>
    </source>
</reference>
<dbReference type="InterPro" id="IPR049254">
    <property type="entry name" value="Phage_tail_terminator"/>
</dbReference>
<organism evidence="1 2">
    <name type="scientific">Pseudobacillus wudalianchiensis</name>
    <dbReference type="NCBI Taxonomy" id="1743143"/>
    <lineage>
        <taxon>Bacteria</taxon>
        <taxon>Bacillati</taxon>
        <taxon>Bacillota</taxon>
        <taxon>Bacilli</taxon>
        <taxon>Bacillales</taxon>
        <taxon>Bacillaceae</taxon>
        <taxon>Pseudobacillus</taxon>
    </lineage>
</organism>
<keyword evidence="2" id="KW-1185">Reference proteome</keyword>
<name>A0A1B9AN02_9BACI</name>
<proteinExistence type="predicted"/>
<dbReference type="EMBL" id="MAYT01000027">
    <property type="protein sequence ID" value="OCA85230.1"/>
    <property type="molecule type" value="Genomic_DNA"/>
</dbReference>
<accession>A0A1B9AN02</accession>
<dbReference type="RefSeq" id="WP_065411199.1">
    <property type="nucleotide sequence ID" value="NZ_MAYT01000027.1"/>
</dbReference>
<evidence type="ECO:0000313" key="1">
    <source>
        <dbReference type="EMBL" id="OCA85230.1"/>
    </source>
</evidence>